<reference evidence="6" key="1">
    <citation type="journal article" date="2017" name="Nature">
        <title>The genome of Chenopodium quinoa.</title>
        <authorList>
            <person name="Jarvis D.E."/>
            <person name="Ho Y.S."/>
            <person name="Lightfoot D.J."/>
            <person name="Schmoeckel S.M."/>
            <person name="Li B."/>
            <person name="Borm T.J.A."/>
            <person name="Ohyanagi H."/>
            <person name="Mineta K."/>
            <person name="Michell C.T."/>
            <person name="Saber N."/>
            <person name="Kharbatia N.M."/>
            <person name="Rupper R.R."/>
            <person name="Sharp A.R."/>
            <person name="Dally N."/>
            <person name="Boughton B.A."/>
            <person name="Woo Y.H."/>
            <person name="Gao G."/>
            <person name="Schijlen E.G.W.M."/>
            <person name="Guo X."/>
            <person name="Momin A.A."/>
            <person name="Negrao S."/>
            <person name="Al-Babili S."/>
            <person name="Gehring C."/>
            <person name="Roessner U."/>
            <person name="Jung C."/>
            <person name="Murphy K."/>
            <person name="Arold S.T."/>
            <person name="Gojobori T."/>
            <person name="van der Linden C.G."/>
            <person name="van Loo E.N."/>
            <person name="Jellen E.N."/>
            <person name="Maughan P.J."/>
            <person name="Tester M."/>
        </authorList>
    </citation>
    <scope>NUCLEOTIDE SEQUENCE [LARGE SCALE GENOMIC DNA]</scope>
    <source>
        <strain evidence="6">cv. PI 614886</strain>
    </source>
</reference>
<dbReference type="InterPro" id="IPR011990">
    <property type="entry name" value="TPR-like_helical_dom_sf"/>
</dbReference>
<dbReference type="EnsemblPlants" id="AUR62034655-RA">
    <property type="protein sequence ID" value="AUR62034655-RA:cds"/>
    <property type="gene ID" value="AUR62034655"/>
</dbReference>
<dbReference type="InterPro" id="IPR046960">
    <property type="entry name" value="PPR_At4g14850-like_plant"/>
</dbReference>
<dbReference type="InterPro" id="IPR046848">
    <property type="entry name" value="E_motif"/>
</dbReference>
<evidence type="ECO:0000256" key="1">
    <source>
        <dbReference type="ARBA" id="ARBA00006643"/>
    </source>
</evidence>
<dbReference type="Proteomes" id="UP000596660">
    <property type="component" value="Unplaced"/>
</dbReference>
<dbReference type="GO" id="GO:0008270">
    <property type="term" value="F:zinc ion binding"/>
    <property type="evidence" value="ECO:0007669"/>
    <property type="project" value="InterPro"/>
</dbReference>
<dbReference type="PROSITE" id="PS51375">
    <property type="entry name" value="PPR"/>
    <property type="match status" value="6"/>
</dbReference>
<evidence type="ECO:0000256" key="4">
    <source>
        <dbReference type="PROSITE-ProRule" id="PRU00708"/>
    </source>
</evidence>
<feature type="repeat" description="PPR" evidence="4">
    <location>
        <begin position="467"/>
        <end position="501"/>
    </location>
</feature>
<gene>
    <name evidence="6" type="primary">LOC110697842</name>
</gene>
<feature type="repeat" description="PPR" evidence="4">
    <location>
        <begin position="129"/>
        <end position="159"/>
    </location>
</feature>
<dbReference type="GO" id="GO:0003723">
    <property type="term" value="F:RNA binding"/>
    <property type="evidence" value="ECO:0007669"/>
    <property type="project" value="InterPro"/>
</dbReference>
<dbReference type="Pfam" id="PF13041">
    <property type="entry name" value="PPR_2"/>
    <property type="match status" value="3"/>
</dbReference>
<dbReference type="Pfam" id="PF14432">
    <property type="entry name" value="DYW_deaminase"/>
    <property type="match status" value="1"/>
</dbReference>
<dbReference type="OMA" id="ACSHLEM"/>
<dbReference type="FunFam" id="1.25.40.10:FF:000733">
    <property type="entry name" value="Pentatricopeptide repeat-containing protein, chloroplastic"/>
    <property type="match status" value="1"/>
</dbReference>
<feature type="repeat" description="PPR" evidence="4">
    <location>
        <begin position="365"/>
        <end position="400"/>
    </location>
</feature>
<protein>
    <recommendedName>
        <fullName evidence="5">DYW domain-containing protein</fullName>
    </recommendedName>
</protein>
<dbReference type="PANTHER" id="PTHR24015:SF1892">
    <property type="entry name" value="OS04G0118700 PROTEIN"/>
    <property type="match status" value="1"/>
</dbReference>
<evidence type="ECO:0000313" key="7">
    <source>
        <dbReference type="Proteomes" id="UP000596660"/>
    </source>
</evidence>
<evidence type="ECO:0000256" key="2">
    <source>
        <dbReference type="ARBA" id="ARBA00022737"/>
    </source>
</evidence>
<comment type="similarity">
    <text evidence="1">Belongs to the PPR family. PCMP-H subfamily.</text>
</comment>
<feature type="repeat" description="PPR" evidence="4">
    <location>
        <begin position="160"/>
        <end position="194"/>
    </location>
</feature>
<dbReference type="FunFam" id="1.25.40.10:FF:000205">
    <property type="entry name" value="Pentatricopeptide repeat-containing protein, mitochondrial"/>
    <property type="match status" value="1"/>
</dbReference>
<dbReference type="Pfam" id="PF20431">
    <property type="entry name" value="E_motif"/>
    <property type="match status" value="1"/>
</dbReference>
<dbReference type="Gramene" id="AUR62034655-RA">
    <property type="protein sequence ID" value="AUR62034655-RA:cds"/>
    <property type="gene ID" value="AUR62034655"/>
</dbReference>
<feature type="repeat" description="PPR" evidence="4">
    <location>
        <begin position="263"/>
        <end position="297"/>
    </location>
</feature>
<evidence type="ECO:0000313" key="6">
    <source>
        <dbReference type="EnsemblPlants" id="AUR62034655-RA:cds"/>
    </source>
</evidence>
<dbReference type="InterPro" id="IPR002885">
    <property type="entry name" value="PPR_rpt"/>
</dbReference>
<dbReference type="GO" id="GO:0009451">
    <property type="term" value="P:RNA modification"/>
    <property type="evidence" value="ECO:0007669"/>
    <property type="project" value="InterPro"/>
</dbReference>
<feature type="domain" description="DYW" evidence="5">
    <location>
        <begin position="802"/>
        <end position="893"/>
    </location>
</feature>
<dbReference type="PANTHER" id="PTHR24015">
    <property type="entry name" value="OS07G0578800 PROTEIN-RELATED"/>
    <property type="match status" value="1"/>
</dbReference>
<dbReference type="FunFam" id="1.25.40.10:FF:001178">
    <property type="entry name" value="Pentatricopeptide repeat-containing protein, chloroplastic"/>
    <property type="match status" value="1"/>
</dbReference>
<dbReference type="FunFam" id="1.25.40.10:FF:001359">
    <property type="entry name" value="Pentatricopeptide repeat-containing protein At3g57430, chloroplastic"/>
    <property type="match status" value="1"/>
</dbReference>
<dbReference type="Pfam" id="PF01535">
    <property type="entry name" value="PPR"/>
    <property type="match status" value="6"/>
</dbReference>
<evidence type="ECO:0000259" key="5">
    <source>
        <dbReference type="Pfam" id="PF14432"/>
    </source>
</evidence>
<evidence type="ECO:0000256" key="3">
    <source>
        <dbReference type="ARBA" id="ARBA00061659"/>
    </source>
</evidence>
<dbReference type="GO" id="GO:0005739">
    <property type="term" value="C:mitochondrion"/>
    <property type="evidence" value="ECO:0007669"/>
    <property type="project" value="UniProtKB-ARBA"/>
</dbReference>
<proteinExistence type="inferred from homology"/>
<dbReference type="InterPro" id="IPR032867">
    <property type="entry name" value="DYW_dom"/>
</dbReference>
<reference evidence="6" key="2">
    <citation type="submission" date="2021-03" db="UniProtKB">
        <authorList>
            <consortium name="EnsemblPlants"/>
        </authorList>
    </citation>
    <scope>IDENTIFICATION</scope>
</reference>
<keyword evidence="2" id="KW-0677">Repeat</keyword>
<dbReference type="AlphaFoldDB" id="A0A803MSV4"/>
<accession>A0A803MSV4</accession>
<dbReference type="NCBIfam" id="TIGR00756">
    <property type="entry name" value="PPR"/>
    <property type="match status" value="6"/>
</dbReference>
<dbReference type="FunFam" id="1.25.40.10:FF:002471">
    <property type="entry name" value="Pentatricopeptide repeat-containing protein chloroplastic"/>
    <property type="match status" value="1"/>
</dbReference>
<dbReference type="Gene3D" id="1.25.40.10">
    <property type="entry name" value="Tetratricopeptide repeat domain"/>
    <property type="match status" value="6"/>
</dbReference>
<organism evidence="6 7">
    <name type="scientific">Chenopodium quinoa</name>
    <name type="common">Quinoa</name>
    <dbReference type="NCBI Taxonomy" id="63459"/>
    <lineage>
        <taxon>Eukaryota</taxon>
        <taxon>Viridiplantae</taxon>
        <taxon>Streptophyta</taxon>
        <taxon>Embryophyta</taxon>
        <taxon>Tracheophyta</taxon>
        <taxon>Spermatophyta</taxon>
        <taxon>Magnoliopsida</taxon>
        <taxon>eudicotyledons</taxon>
        <taxon>Gunneridae</taxon>
        <taxon>Pentapetalae</taxon>
        <taxon>Caryophyllales</taxon>
        <taxon>Chenopodiaceae</taxon>
        <taxon>Chenopodioideae</taxon>
        <taxon>Atripliceae</taxon>
        <taxon>Chenopodium</taxon>
    </lineage>
</organism>
<keyword evidence="7" id="KW-1185">Reference proteome</keyword>
<name>A0A803MSV4_CHEQI</name>
<comment type="similarity">
    <text evidence="3">Belongs to the PPR family. PCMP-E subfamily.</text>
</comment>
<feature type="repeat" description="PPR" evidence="4">
    <location>
        <begin position="581"/>
        <end position="615"/>
    </location>
</feature>
<sequence length="919" mass="102036">MSSSFTHFLSPTLLPLSSSSSTLSSLPTHQNFSSLLQKPSATLTSSAPFQKSTSEILSKHSWVETLRSQARSGLLLEAIATYISMLMAGVVADNFVFPAILKVAADLYDLNFGKQIHTQVFKLGYGSNSTTVDNTLVNMYGKCGDIRDARKVFDKMSERDQVSWNSIISALCRHEGWEDALEAFWVMQEENVEPSSFTLVSIVLVCGNLGVVDGLRLGKQVHGYSLRKGDVRTFIVNSLMAMYAKLGNVDYAKSLLYTFEERDLVTWNTMISSFSQNDRFIEALEFLKFMVQKGVRPDGVTVASVLPACSHLELLHLGKEIHAYVIRNEVLSDNTFVTSALVDMYSNCKEVTSGRLVFDNTQVRNIAIWNAMLAGYALNGRFEDALKLFIEMLEVAGVSPNPTTMASVFPSCVHSQEFLDKEGIHGFVIKLGFDRNTYVQNALLDMYSRIGKIEISKNIFDSMEQKDIVSWNTMITGFVVCGQHSEALLLLHEMQRLNDSEDEHEYDFRTFHRANSITLMAVLPGCASLSALAKGKEIHAYAIKNNMASDVAVGSALVDMYAKCGCLNVSKRVFDLMPKKNVITWNVLIMAYGMHGLGEEALSLFREMAAEALQGSDTKPNEVTIIAVFAACSHSGLVNEGLDLFYSMSDKYGINPTANHYACVVDLLGRAGKLDAAYELISSMPAQYDKTGAWSSLLGACQVHKNVELGEVAARSLIQLEPHIDSHYVLLSNIYSSAGLWEKATEVRKNMKQMGVKKQPGCSWIEFGDKVHKFLAGDALHPQSEQLHGFIEDLSERIKKEGYVPDTSCVLHNLDEEEKESLLCGHSERLAIAFGILNTPPGCTIRVSKNLRVCNDCHTATKFISKIEKREIILRDVRRFHHFKDGVCSCGDYCCEDWFGKLDIQNAVKNVGAIQSSHL</sequence>